<name>A0AAE3P281_9BACT</name>
<gene>
    <name evidence="2" type="ORF">P0M35_09785</name>
</gene>
<dbReference type="Proteomes" id="UP001221302">
    <property type="component" value="Unassembled WGS sequence"/>
</dbReference>
<dbReference type="AlphaFoldDB" id="A0AAE3P281"/>
<accession>A0AAE3P281</accession>
<proteinExistence type="predicted"/>
<evidence type="ECO:0000259" key="1">
    <source>
        <dbReference type="Pfam" id="PF18962"/>
    </source>
</evidence>
<evidence type="ECO:0000313" key="3">
    <source>
        <dbReference type="Proteomes" id="UP001221302"/>
    </source>
</evidence>
<reference evidence="2" key="1">
    <citation type="submission" date="2023-03" db="EMBL/GenBank/DDBJ databases">
        <title>Stygiobacter electus gen. nov., sp. nov., facultatively anaerobic thermotolerant bacterium of the class Ignavibacteria from a well of Yessentuki mineral water deposit.</title>
        <authorList>
            <person name="Podosokorskaya O.A."/>
            <person name="Elcheninov A.G."/>
            <person name="Petrova N.F."/>
            <person name="Zavarzina D.G."/>
            <person name="Kublanov I.V."/>
            <person name="Merkel A.Y."/>
        </authorList>
    </citation>
    <scope>NUCLEOTIDE SEQUENCE</scope>
    <source>
        <strain evidence="2">09-Me</strain>
    </source>
</reference>
<dbReference type="NCBIfam" id="TIGR04183">
    <property type="entry name" value="Por_Secre_tail"/>
    <property type="match status" value="1"/>
</dbReference>
<dbReference type="Pfam" id="PF18962">
    <property type="entry name" value="Por_Secre_tail"/>
    <property type="match status" value="1"/>
</dbReference>
<organism evidence="2 3">
    <name type="scientific">Stygiobacter electus</name>
    <dbReference type="NCBI Taxonomy" id="3032292"/>
    <lineage>
        <taxon>Bacteria</taxon>
        <taxon>Pseudomonadati</taxon>
        <taxon>Ignavibacteriota</taxon>
        <taxon>Ignavibacteria</taxon>
        <taxon>Ignavibacteriales</taxon>
        <taxon>Melioribacteraceae</taxon>
        <taxon>Stygiobacter</taxon>
    </lineage>
</organism>
<protein>
    <submittedName>
        <fullName evidence="2">T9SS type A sorting domain-containing protein</fullName>
    </submittedName>
</protein>
<evidence type="ECO:0000313" key="2">
    <source>
        <dbReference type="EMBL" id="MDF1612442.1"/>
    </source>
</evidence>
<keyword evidence="3" id="KW-1185">Reference proteome</keyword>
<dbReference type="EMBL" id="JARGDL010000013">
    <property type="protein sequence ID" value="MDF1612442.1"/>
    <property type="molecule type" value="Genomic_DNA"/>
</dbReference>
<sequence length="279" mass="31852">MKKIFCIVLWLFITVGLYCQSYYPTKKSNEWDYSLSNSIKKVTVLADTLFPNGKYYAVLSEPDILYAQYVRTDSQFVYYYDLNQNKEIPFFKLTGKVGDVTEVRFRNYGNVTITKMDSTLVFNEKVHLISYFIGGMATIKVTLSDKYGMISTEIYADPPAPWPEITYNLIGCKINGQTYGKLVSVKRPGAVPTETKLFQNYPNPFNHITKITFQMPNESKVVFKIYDLIGNEIATLFNEVVSAGFHEILFDGSKIASGVYFYSLVTNNNIITKKLALIK</sequence>
<dbReference type="Gene3D" id="2.60.40.4070">
    <property type="match status" value="1"/>
</dbReference>
<comment type="caution">
    <text evidence="2">The sequence shown here is derived from an EMBL/GenBank/DDBJ whole genome shotgun (WGS) entry which is preliminary data.</text>
</comment>
<dbReference type="InterPro" id="IPR026444">
    <property type="entry name" value="Secre_tail"/>
</dbReference>
<feature type="domain" description="Secretion system C-terminal sorting" evidence="1">
    <location>
        <begin position="201"/>
        <end position="275"/>
    </location>
</feature>
<dbReference type="RefSeq" id="WP_321536213.1">
    <property type="nucleotide sequence ID" value="NZ_JARGDL010000013.1"/>
</dbReference>